<keyword evidence="10" id="KW-0677">Repeat</keyword>
<evidence type="ECO:0000256" key="5">
    <source>
        <dbReference type="ARBA" id="ARBA00022475"/>
    </source>
</evidence>
<keyword evidence="13 17" id="KW-1133">Transmembrane helix</keyword>
<comment type="caution">
    <text evidence="19">The sequence shown here is derived from an EMBL/GenBank/DDBJ whole genome shotgun (WGS) entry which is preliminary data.</text>
</comment>
<evidence type="ECO:0000256" key="8">
    <source>
        <dbReference type="ARBA" id="ARBA00022692"/>
    </source>
</evidence>
<evidence type="ECO:0000256" key="7">
    <source>
        <dbReference type="ARBA" id="ARBA00022660"/>
    </source>
</evidence>
<evidence type="ECO:0000256" key="2">
    <source>
        <dbReference type="ARBA" id="ARBA00012951"/>
    </source>
</evidence>
<evidence type="ECO:0000256" key="12">
    <source>
        <dbReference type="ARBA" id="ARBA00022982"/>
    </source>
</evidence>
<organism evidence="19 20">
    <name type="scientific">Actinomadura nitritigenes</name>
    <dbReference type="NCBI Taxonomy" id="134602"/>
    <lineage>
        <taxon>Bacteria</taxon>
        <taxon>Bacillati</taxon>
        <taxon>Actinomycetota</taxon>
        <taxon>Actinomycetes</taxon>
        <taxon>Streptosporangiales</taxon>
        <taxon>Thermomonosporaceae</taxon>
        <taxon>Actinomadura</taxon>
    </lineage>
</organism>
<keyword evidence="8 17" id="KW-0812">Transmembrane</keyword>
<comment type="subcellular location">
    <subcellularLocation>
        <location evidence="1 17">Cell membrane</location>
        <topology evidence="1 17">Multi-pass membrane protein</topology>
    </subcellularLocation>
</comment>
<dbReference type="RefSeq" id="WP_208271030.1">
    <property type="nucleotide sequence ID" value="NZ_BAAAGM010000054.1"/>
</dbReference>
<evidence type="ECO:0000256" key="16">
    <source>
        <dbReference type="ARBA" id="ARBA00029351"/>
    </source>
</evidence>
<proteinExistence type="predicted"/>
<evidence type="ECO:0000256" key="4">
    <source>
        <dbReference type="ARBA" id="ARBA00022448"/>
    </source>
</evidence>
<sequence length="277" mass="29371">MARRGPRVRDLRLPRRPGRAARALVLLFGLLVTGGLYVLLVPQARHAAAEGGPPPSTGQRLYETNCMSCHGADLRGIPRRGPGIAGTGEAAVYFQVSTGRMPRARNSGVAQRKPPVRELDPKTAEGRANLLALGAYVQARGGGPRLPAEHGGALVGRDTAEGGQLFRANCATCHNFTGRGGPMPGRKFAPWLRESGPEQLYTAMLTGPQDMPVFGDRDLTPGQKKDIIGYVLSVRGQRNAPGGFDLGEIGPVTEGFSAFAVGLATLFFIAVWLGARL</sequence>
<dbReference type="InterPro" id="IPR009056">
    <property type="entry name" value="Cyt_c-like_dom"/>
</dbReference>
<evidence type="ECO:0000256" key="10">
    <source>
        <dbReference type="ARBA" id="ARBA00022737"/>
    </source>
</evidence>
<evidence type="ECO:0000313" key="19">
    <source>
        <dbReference type="EMBL" id="MBO2442717.1"/>
    </source>
</evidence>
<dbReference type="Proteomes" id="UP000666915">
    <property type="component" value="Unassembled WGS sequence"/>
</dbReference>
<dbReference type="PROSITE" id="PS51007">
    <property type="entry name" value="CYTC"/>
    <property type="match status" value="2"/>
</dbReference>
<keyword evidence="5 17" id="KW-1003">Cell membrane</keyword>
<accession>A0ABS3RA58</accession>
<evidence type="ECO:0000256" key="11">
    <source>
        <dbReference type="ARBA" id="ARBA00022967"/>
    </source>
</evidence>
<dbReference type="Gene3D" id="1.10.760.10">
    <property type="entry name" value="Cytochrome c-like domain"/>
    <property type="match status" value="2"/>
</dbReference>
<gene>
    <name evidence="19" type="ORF">J4557_34845</name>
</gene>
<keyword evidence="20" id="KW-1185">Reference proteome</keyword>
<dbReference type="SUPFAM" id="SSF46626">
    <property type="entry name" value="Cytochrome c"/>
    <property type="match status" value="2"/>
</dbReference>
<evidence type="ECO:0000256" key="13">
    <source>
        <dbReference type="ARBA" id="ARBA00022989"/>
    </source>
</evidence>
<feature type="domain" description="Cytochrome c" evidence="18">
    <location>
        <begin position="53"/>
        <end position="141"/>
    </location>
</feature>
<keyword evidence="14 17" id="KW-0408">Iron</keyword>
<dbReference type="InterPro" id="IPR036909">
    <property type="entry name" value="Cyt_c-like_dom_sf"/>
</dbReference>
<dbReference type="PANTHER" id="PTHR33751:SF13">
    <property type="entry name" value="CYTOCHROME BC1 COMPLEX CYTOCHROME C SUBUNIT"/>
    <property type="match status" value="1"/>
</dbReference>
<evidence type="ECO:0000256" key="14">
    <source>
        <dbReference type="ARBA" id="ARBA00023004"/>
    </source>
</evidence>
<comment type="catalytic activity">
    <reaction evidence="16 17">
        <text>a quinol + 2 Fe(III)-[cytochrome c](out) = a quinone + 2 Fe(II)-[cytochrome c](out) + 2 H(+)(out)</text>
        <dbReference type="Rhea" id="RHEA:11484"/>
        <dbReference type="Rhea" id="RHEA-COMP:10350"/>
        <dbReference type="Rhea" id="RHEA-COMP:14399"/>
        <dbReference type="ChEBI" id="CHEBI:15378"/>
        <dbReference type="ChEBI" id="CHEBI:24646"/>
        <dbReference type="ChEBI" id="CHEBI:29033"/>
        <dbReference type="ChEBI" id="CHEBI:29034"/>
        <dbReference type="ChEBI" id="CHEBI:132124"/>
        <dbReference type="EC" id="7.1.1.8"/>
    </reaction>
</comment>
<protein>
    <recommendedName>
        <fullName evidence="3 17">Cytochrome bc1 complex cytochrome c subunit</fullName>
        <ecNumber evidence="2 17">7.1.1.8</ecNumber>
    </recommendedName>
</protein>
<feature type="transmembrane region" description="Helical" evidence="17">
    <location>
        <begin position="256"/>
        <end position="275"/>
    </location>
</feature>
<dbReference type="EC" id="7.1.1.8" evidence="2 17"/>
<keyword evidence="15 17" id="KW-0472">Membrane</keyword>
<dbReference type="EMBL" id="JAGEOK010000027">
    <property type="protein sequence ID" value="MBO2442717.1"/>
    <property type="molecule type" value="Genomic_DNA"/>
</dbReference>
<evidence type="ECO:0000256" key="17">
    <source>
        <dbReference type="PIRNR" id="PIRNR000007"/>
    </source>
</evidence>
<dbReference type="InterPro" id="IPR009152">
    <property type="entry name" value="bc1_cytC-su"/>
</dbReference>
<reference evidence="19 20" key="1">
    <citation type="submission" date="2021-03" db="EMBL/GenBank/DDBJ databases">
        <authorList>
            <person name="Kanchanasin P."/>
            <person name="Saeng-In P."/>
            <person name="Phongsopitanun W."/>
            <person name="Yuki M."/>
            <person name="Kudo T."/>
            <person name="Ohkuma M."/>
            <person name="Tanasupawat S."/>
        </authorList>
    </citation>
    <scope>NUCLEOTIDE SEQUENCE [LARGE SCALE GENOMIC DNA]</scope>
    <source>
        <strain evidence="19 20">L46</strain>
    </source>
</reference>
<evidence type="ECO:0000256" key="1">
    <source>
        <dbReference type="ARBA" id="ARBA00004651"/>
    </source>
</evidence>
<comment type="subunit">
    <text evidence="17">The cytochrome bc1 complex is composed of a cytochrome b (QcrB), the Rieske iron-sulfur protein (QcrA) and a diheme cytochrome c (QcrC) subunit.</text>
</comment>
<dbReference type="Pfam" id="PF13442">
    <property type="entry name" value="Cytochrome_CBB3"/>
    <property type="match status" value="1"/>
</dbReference>
<keyword evidence="9 17" id="KW-0479">Metal-binding</keyword>
<keyword evidence="11 17" id="KW-1278">Translocase</keyword>
<dbReference type="Pfam" id="PF00034">
    <property type="entry name" value="Cytochrom_C"/>
    <property type="match status" value="1"/>
</dbReference>
<evidence type="ECO:0000256" key="6">
    <source>
        <dbReference type="ARBA" id="ARBA00022617"/>
    </source>
</evidence>
<feature type="domain" description="Cytochrome c" evidence="18">
    <location>
        <begin position="157"/>
        <end position="235"/>
    </location>
</feature>
<dbReference type="InterPro" id="IPR050597">
    <property type="entry name" value="Cytochrome_c_Oxidase_Subunit"/>
</dbReference>
<feature type="transmembrane region" description="Helical" evidence="17">
    <location>
        <begin position="21"/>
        <end position="40"/>
    </location>
</feature>
<evidence type="ECO:0000256" key="9">
    <source>
        <dbReference type="ARBA" id="ARBA00022723"/>
    </source>
</evidence>
<evidence type="ECO:0000256" key="3">
    <source>
        <dbReference type="ARBA" id="ARBA00017819"/>
    </source>
</evidence>
<dbReference type="PIRSF" id="PIRSF000007">
    <property type="entry name" value="Ubiq_cycred_cyc"/>
    <property type="match status" value="1"/>
</dbReference>
<keyword evidence="4 17" id="KW-0813">Transport</keyword>
<evidence type="ECO:0000256" key="15">
    <source>
        <dbReference type="ARBA" id="ARBA00023136"/>
    </source>
</evidence>
<keyword evidence="12 17" id="KW-0249">Electron transport</keyword>
<keyword evidence="7 17" id="KW-0679">Respiratory chain</keyword>
<name>A0ABS3RA58_9ACTN</name>
<evidence type="ECO:0000259" key="18">
    <source>
        <dbReference type="PROSITE" id="PS51007"/>
    </source>
</evidence>
<keyword evidence="6 17" id="KW-0349">Heme</keyword>
<dbReference type="PANTHER" id="PTHR33751">
    <property type="entry name" value="CBB3-TYPE CYTOCHROME C OXIDASE SUBUNIT FIXP"/>
    <property type="match status" value="1"/>
</dbReference>
<evidence type="ECO:0000313" key="20">
    <source>
        <dbReference type="Proteomes" id="UP000666915"/>
    </source>
</evidence>